<keyword evidence="2" id="KW-1185">Reference proteome</keyword>
<gene>
    <name evidence="1" type="ORF">NCTC13093_01802</name>
</gene>
<dbReference type="PANTHER" id="PTHR35810:SF1">
    <property type="entry name" value="CYTOPLASMIC PROTEIN"/>
    <property type="match status" value="1"/>
</dbReference>
<reference evidence="1 2" key="1">
    <citation type="submission" date="2018-06" db="EMBL/GenBank/DDBJ databases">
        <authorList>
            <consortium name="Pathogen Informatics"/>
            <person name="Doyle S."/>
        </authorList>
    </citation>
    <scope>NUCLEOTIDE SEQUENCE [LARGE SCALE GENOMIC DNA]</scope>
    <source>
        <strain evidence="1 2">NCTC13093</strain>
    </source>
</reference>
<organism evidence="1 2">
    <name type="scientific">Anaerobiospirillum thomasii</name>
    <dbReference type="NCBI Taxonomy" id="179995"/>
    <lineage>
        <taxon>Bacteria</taxon>
        <taxon>Pseudomonadati</taxon>
        <taxon>Pseudomonadota</taxon>
        <taxon>Gammaproteobacteria</taxon>
        <taxon>Aeromonadales</taxon>
        <taxon>Succinivibrionaceae</taxon>
        <taxon>Anaerobiospirillum</taxon>
    </lineage>
</organism>
<name>A0A2X0WJ16_9GAMM</name>
<dbReference type="InterPro" id="IPR011204">
    <property type="entry name" value="Virulence_RhuM-like"/>
</dbReference>
<evidence type="ECO:0000313" key="2">
    <source>
        <dbReference type="Proteomes" id="UP000250086"/>
    </source>
</evidence>
<dbReference type="AlphaFoldDB" id="A0A2X0WJ16"/>
<dbReference type="RefSeq" id="WP_113744459.1">
    <property type="nucleotide sequence ID" value="NZ_UAPV01000001.1"/>
</dbReference>
<dbReference type="EMBL" id="UAPV01000001">
    <property type="protein sequence ID" value="SPT70387.1"/>
    <property type="molecule type" value="Genomic_DNA"/>
</dbReference>
<dbReference type="Proteomes" id="UP000250086">
    <property type="component" value="Unassembled WGS sequence"/>
</dbReference>
<protein>
    <submittedName>
        <fullName evidence="1">Virulence protein</fullName>
    </submittedName>
</protein>
<evidence type="ECO:0000313" key="1">
    <source>
        <dbReference type="EMBL" id="SPT70387.1"/>
    </source>
</evidence>
<proteinExistence type="predicted"/>
<accession>A0A2X0WJ16</accession>
<sequence length="316" mass="36668">MSNRSFTSDELRSRIIFLNHEGKSIPLKVILKDEKLWLPHYVLADLLGATEYEITEHLVNMHAQGELDVMSCSTTAQLFSKHDGTEVSEATRYYNLDALIALSLRIQSRRSISFRKWATRLLSDYIVKGFVMDDKHLKHPDYFLSKDYFADMLERISDIRESSRTFYQKLTDIYAQCSVDYSKNAAITLSFYKRVSCRLYWAITQHLHNISVQADAIQPDFKMTDNLKHLVSMYLDYAQSLASHDIGLTMADWVARIDVLLQFNKEDLLYDPQGRVCKAITQALSINDYQLYKTQWAESYQPDYDSFIDLPSSGTR</sequence>
<dbReference type="Pfam" id="PF13310">
    <property type="entry name" value="Virulence_RhuM"/>
    <property type="match status" value="2"/>
</dbReference>
<dbReference type="PANTHER" id="PTHR35810">
    <property type="entry name" value="CYTOPLASMIC PROTEIN-RELATED"/>
    <property type="match status" value="1"/>
</dbReference>